<gene>
    <name evidence="7" type="ORF">NIES592_05155</name>
</gene>
<keyword evidence="5 6" id="KW-0472">Membrane</keyword>
<organism evidence="7 8">
    <name type="scientific">Fischerella major NIES-592</name>
    <dbReference type="NCBI Taxonomy" id="210994"/>
    <lineage>
        <taxon>Bacteria</taxon>
        <taxon>Bacillati</taxon>
        <taxon>Cyanobacteriota</taxon>
        <taxon>Cyanophyceae</taxon>
        <taxon>Nostocales</taxon>
        <taxon>Hapalosiphonaceae</taxon>
        <taxon>Fischerella</taxon>
    </lineage>
</organism>
<keyword evidence="8" id="KW-1185">Reference proteome</keyword>
<dbReference type="AlphaFoldDB" id="A0A1U7H2W0"/>
<feature type="transmembrane region" description="Helical" evidence="6">
    <location>
        <begin position="37"/>
        <end position="64"/>
    </location>
</feature>
<feature type="transmembrane region" description="Helical" evidence="6">
    <location>
        <begin position="70"/>
        <end position="92"/>
    </location>
</feature>
<accession>A0A1U7H2W0</accession>
<proteinExistence type="inferred from homology"/>
<dbReference type="GO" id="GO:0005886">
    <property type="term" value="C:plasma membrane"/>
    <property type="evidence" value="ECO:0007669"/>
    <property type="project" value="UniProtKB-SubCell"/>
</dbReference>
<feature type="transmembrane region" description="Helical" evidence="6">
    <location>
        <begin position="137"/>
        <end position="162"/>
    </location>
</feature>
<evidence type="ECO:0000256" key="5">
    <source>
        <dbReference type="ARBA" id="ARBA00023136"/>
    </source>
</evidence>
<dbReference type="EMBL" id="MRCA01000002">
    <property type="protein sequence ID" value="OKH15487.1"/>
    <property type="molecule type" value="Genomic_DNA"/>
</dbReference>
<evidence type="ECO:0000256" key="6">
    <source>
        <dbReference type="RuleBase" id="RU363041"/>
    </source>
</evidence>
<dbReference type="Pfam" id="PF01925">
    <property type="entry name" value="TauE"/>
    <property type="match status" value="1"/>
</dbReference>
<reference evidence="7 8" key="1">
    <citation type="submission" date="2016-11" db="EMBL/GenBank/DDBJ databases">
        <title>Draft Genome Sequences of Nine Cyanobacterial Strains from Diverse Habitats.</title>
        <authorList>
            <person name="Zhu T."/>
            <person name="Hou S."/>
            <person name="Lu X."/>
            <person name="Hess W.R."/>
        </authorList>
    </citation>
    <scope>NUCLEOTIDE SEQUENCE [LARGE SCALE GENOMIC DNA]</scope>
    <source>
        <strain evidence="7 8">NIES-592</strain>
    </source>
</reference>
<comment type="subcellular location">
    <subcellularLocation>
        <location evidence="6">Cell membrane</location>
        <topology evidence="6">Multi-pass membrane protein</topology>
    </subcellularLocation>
    <subcellularLocation>
        <location evidence="1">Membrane</location>
        <topology evidence="1">Multi-pass membrane protein</topology>
    </subcellularLocation>
</comment>
<dbReference type="RefSeq" id="WP_073555115.1">
    <property type="nucleotide sequence ID" value="NZ_MRCA01000002.1"/>
</dbReference>
<feature type="transmembrane region" description="Helical" evidence="6">
    <location>
        <begin position="221"/>
        <end position="247"/>
    </location>
</feature>
<dbReference type="PANTHER" id="PTHR43701:SF2">
    <property type="entry name" value="MEMBRANE TRANSPORTER PROTEIN YJNA-RELATED"/>
    <property type="match status" value="1"/>
</dbReference>
<name>A0A1U7H2W0_9CYAN</name>
<dbReference type="PANTHER" id="PTHR43701">
    <property type="entry name" value="MEMBRANE TRANSPORTER PROTEIN MJ0441-RELATED"/>
    <property type="match status" value="1"/>
</dbReference>
<sequence length="255" mass="27150">MTSLPWFLEILVGVGMGFCSGLFGLGGSSIGTPILRLLGLPALIALASPLPLTLPSAIGGAIAYRKEHLIYWRIALLTSLWGFPGVLLGAWITEFLPGTILMLLTAGFILSVGVYGLSGLRNRSLPETKAQLHERIIPYWSPLLGLINGLLANGGGLLLVPLYQLGIGLGLRAALATSLATVTLMAIPSTIIHAFLGHIDWELTGWLAVGVFPSTYLGSKLALHLLGLMLSRLYSTFLIVLALYFGYTEIASVIK</sequence>
<comment type="caution">
    <text evidence="7">The sequence shown here is derived from an EMBL/GenBank/DDBJ whole genome shotgun (WGS) entry which is preliminary data.</text>
</comment>
<evidence type="ECO:0000256" key="1">
    <source>
        <dbReference type="ARBA" id="ARBA00004141"/>
    </source>
</evidence>
<dbReference type="InterPro" id="IPR051598">
    <property type="entry name" value="TSUP/Inactive_protease-like"/>
</dbReference>
<feature type="transmembrane region" description="Helical" evidence="6">
    <location>
        <begin position="99"/>
        <end position="117"/>
    </location>
</feature>
<evidence type="ECO:0000313" key="7">
    <source>
        <dbReference type="EMBL" id="OKH15487.1"/>
    </source>
</evidence>
<protein>
    <recommendedName>
        <fullName evidence="6">Probable membrane transporter protein</fullName>
    </recommendedName>
</protein>
<dbReference type="InterPro" id="IPR002781">
    <property type="entry name" value="TM_pro_TauE-like"/>
</dbReference>
<feature type="transmembrane region" description="Helical" evidence="6">
    <location>
        <begin position="6"/>
        <end position="25"/>
    </location>
</feature>
<evidence type="ECO:0000313" key="8">
    <source>
        <dbReference type="Proteomes" id="UP000186391"/>
    </source>
</evidence>
<comment type="similarity">
    <text evidence="2 6">Belongs to the 4-toluene sulfonate uptake permease (TSUP) (TC 2.A.102) family.</text>
</comment>
<keyword evidence="6" id="KW-1003">Cell membrane</keyword>
<dbReference type="Proteomes" id="UP000186391">
    <property type="component" value="Unassembled WGS sequence"/>
</dbReference>
<evidence type="ECO:0000256" key="4">
    <source>
        <dbReference type="ARBA" id="ARBA00022989"/>
    </source>
</evidence>
<evidence type="ECO:0000256" key="3">
    <source>
        <dbReference type="ARBA" id="ARBA00022692"/>
    </source>
</evidence>
<evidence type="ECO:0000256" key="2">
    <source>
        <dbReference type="ARBA" id="ARBA00009142"/>
    </source>
</evidence>
<dbReference type="OrthoDB" id="581804at2"/>
<feature type="transmembrane region" description="Helical" evidence="6">
    <location>
        <begin position="174"/>
        <end position="196"/>
    </location>
</feature>
<keyword evidence="4 6" id="KW-1133">Transmembrane helix</keyword>
<keyword evidence="3 6" id="KW-0812">Transmembrane</keyword>